<dbReference type="PANTHER" id="PTHR48258:SF4">
    <property type="entry name" value="DUF4216 DOMAIN-CONTAINING PROTEIN"/>
    <property type="match status" value="1"/>
</dbReference>
<dbReference type="InterPro" id="IPR025312">
    <property type="entry name" value="DUF4216"/>
</dbReference>
<feature type="domain" description="DUF4216" evidence="1">
    <location>
        <begin position="64"/>
        <end position="108"/>
    </location>
</feature>
<reference evidence="2 3" key="1">
    <citation type="journal article" date="2021" name="Commun. Biol.">
        <title>The genome of Shorea leprosula (Dipterocarpaceae) highlights the ecological relevance of drought in aseasonal tropical rainforests.</title>
        <authorList>
            <person name="Ng K.K.S."/>
            <person name="Kobayashi M.J."/>
            <person name="Fawcett J.A."/>
            <person name="Hatakeyama M."/>
            <person name="Paape T."/>
            <person name="Ng C.H."/>
            <person name="Ang C.C."/>
            <person name="Tnah L.H."/>
            <person name="Lee C.T."/>
            <person name="Nishiyama T."/>
            <person name="Sese J."/>
            <person name="O'Brien M.J."/>
            <person name="Copetti D."/>
            <person name="Mohd Noor M.I."/>
            <person name="Ong R.C."/>
            <person name="Putra M."/>
            <person name="Sireger I.Z."/>
            <person name="Indrioko S."/>
            <person name="Kosugi Y."/>
            <person name="Izuno A."/>
            <person name="Isagi Y."/>
            <person name="Lee S.L."/>
            <person name="Shimizu K.K."/>
        </authorList>
    </citation>
    <scope>NUCLEOTIDE SEQUENCE [LARGE SCALE GENOMIC DNA]</scope>
    <source>
        <strain evidence="2">214</strain>
    </source>
</reference>
<gene>
    <name evidence="2" type="ORF">SLEP1_g4500</name>
</gene>
<organism evidence="2 3">
    <name type="scientific">Rubroshorea leprosula</name>
    <dbReference type="NCBI Taxonomy" id="152421"/>
    <lineage>
        <taxon>Eukaryota</taxon>
        <taxon>Viridiplantae</taxon>
        <taxon>Streptophyta</taxon>
        <taxon>Embryophyta</taxon>
        <taxon>Tracheophyta</taxon>
        <taxon>Spermatophyta</taxon>
        <taxon>Magnoliopsida</taxon>
        <taxon>eudicotyledons</taxon>
        <taxon>Gunneridae</taxon>
        <taxon>Pentapetalae</taxon>
        <taxon>rosids</taxon>
        <taxon>malvids</taxon>
        <taxon>Malvales</taxon>
        <taxon>Dipterocarpaceae</taxon>
        <taxon>Rubroshorea</taxon>
    </lineage>
</organism>
<dbReference type="Proteomes" id="UP001054252">
    <property type="component" value="Unassembled WGS sequence"/>
</dbReference>
<dbReference type="Pfam" id="PF03004">
    <property type="entry name" value="Transposase_24"/>
    <property type="match status" value="1"/>
</dbReference>
<dbReference type="EMBL" id="BPVZ01000004">
    <property type="protein sequence ID" value="GKU90511.1"/>
    <property type="molecule type" value="Genomic_DNA"/>
</dbReference>
<evidence type="ECO:0000313" key="3">
    <source>
        <dbReference type="Proteomes" id="UP001054252"/>
    </source>
</evidence>
<dbReference type="InterPro" id="IPR004252">
    <property type="entry name" value="Probable_transposase_24"/>
</dbReference>
<evidence type="ECO:0000313" key="2">
    <source>
        <dbReference type="EMBL" id="GKU90511.1"/>
    </source>
</evidence>
<dbReference type="AlphaFoldDB" id="A0AAV5HWL2"/>
<evidence type="ECO:0000259" key="1">
    <source>
        <dbReference type="Pfam" id="PF13952"/>
    </source>
</evidence>
<sequence>MCKLKSTIGNKNHVEASIVEASIVEAFILYEISHFCSRYFGDDVETSWNQHPRNYGGIGTNVPNQGIRVNVEHGIVDVNPRFKLSMTEPFCLAGQAQQVYYTPYSATTDRTTRGWLAACKIKSRHLIETSSTSSSGEVDDIFQDDDPSIMQGSSFAIDLTAYQSLQLCAEGVTELRLMLHLKKRRTMEKKKIQNPQEIVIMLRMMMITLYQWDPTDNRHVRDAFLNCMKHRWSDNIRDEKLKWDKNSTYVPCWIPTHIWPQLLTYWDSNEYKRLSATGAENRSSEERVTHTIGSISFGIHEMRMEKFKETHTFRKKAGKDQEPPWINEKPKYRYVKCTESHGSDASSWPCMDNEAWVKAIGGCSSKVMLGIGSQVNPKMVGFTYKKRQPQENLIAALMASNYEEIQAKDHEELERQRQQIALMQQQLANMTKA</sequence>
<dbReference type="Pfam" id="PF13952">
    <property type="entry name" value="DUF4216"/>
    <property type="match status" value="1"/>
</dbReference>
<protein>
    <recommendedName>
        <fullName evidence="1">DUF4216 domain-containing protein</fullName>
    </recommendedName>
</protein>
<dbReference type="PANTHER" id="PTHR48258">
    <property type="entry name" value="DUF4218 DOMAIN-CONTAINING PROTEIN-RELATED"/>
    <property type="match status" value="1"/>
</dbReference>
<keyword evidence="3" id="KW-1185">Reference proteome</keyword>
<accession>A0AAV5HWL2</accession>
<name>A0AAV5HWL2_9ROSI</name>
<comment type="caution">
    <text evidence="2">The sequence shown here is derived from an EMBL/GenBank/DDBJ whole genome shotgun (WGS) entry which is preliminary data.</text>
</comment>
<proteinExistence type="predicted"/>